<dbReference type="Pfam" id="PF07963">
    <property type="entry name" value="N_methyl"/>
    <property type="match status" value="1"/>
</dbReference>
<dbReference type="EMBL" id="CP022579">
    <property type="protein sequence ID" value="QEL64288.1"/>
    <property type="molecule type" value="Genomic_DNA"/>
</dbReference>
<keyword evidence="3" id="KW-1185">Reference proteome</keyword>
<keyword evidence="1" id="KW-1133">Transmembrane helix</keyword>
<dbReference type="AlphaFoldDB" id="A0A5C1E7U1"/>
<dbReference type="KEGG" id="otr:OTERR_08120"/>
<evidence type="ECO:0000313" key="2">
    <source>
        <dbReference type="EMBL" id="QEL64288.1"/>
    </source>
</evidence>
<feature type="transmembrane region" description="Helical" evidence="1">
    <location>
        <begin position="20"/>
        <end position="42"/>
    </location>
</feature>
<dbReference type="InterPro" id="IPR032092">
    <property type="entry name" value="PilW"/>
</dbReference>
<name>A0A5C1E7U1_9RHOO</name>
<gene>
    <name evidence="2" type="primary">pilW</name>
    <name evidence="2" type="ORF">OTERR_08120</name>
</gene>
<dbReference type="Pfam" id="PF16074">
    <property type="entry name" value="PilW"/>
    <property type="match status" value="1"/>
</dbReference>
<evidence type="ECO:0000256" key="1">
    <source>
        <dbReference type="SAM" id="Phobius"/>
    </source>
</evidence>
<dbReference type="GO" id="GO:0043683">
    <property type="term" value="P:type IV pilus assembly"/>
    <property type="evidence" value="ECO:0007669"/>
    <property type="project" value="InterPro"/>
</dbReference>
<keyword evidence="1" id="KW-0812">Transmembrane</keyword>
<dbReference type="InterPro" id="IPR012902">
    <property type="entry name" value="N_methyl_site"/>
</dbReference>
<dbReference type="NCBIfam" id="TIGR02532">
    <property type="entry name" value="IV_pilin_GFxxxE"/>
    <property type="match status" value="1"/>
</dbReference>
<sequence length="351" mass="37608">MGPHFFFSKAARRSQVGFSLVELMISLVIGLIVLGALVALFVNNSSTRRELDRSADVLENGNYALNLLRDELSLAGFYGTLATVSGSTDAPCSTSLADWNGSMGLFVRGSNQTDTPDPFSSCTTNRKSNTDAVLVQRAATCTTGGTSSDCETLTVGRVYLQVSECGDEYSTTPSVLAAYAATSPFTLRAKNCTTAAPIRSYVRRIFYINTSNQLMQVDIGNGAVGTPQLIADGIENMQIEYGIDTTGDGSPDCFIYNSGVSTDSIACSATVWPPATQNTAPPNPNWQNQGPNIVGARLHLLGIATQATSGYVNDKTYAMADWVLTTAPGDAYKRRVFTTYINFVNPQGRRQ</sequence>
<evidence type="ECO:0000313" key="3">
    <source>
        <dbReference type="Proteomes" id="UP000323671"/>
    </source>
</evidence>
<proteinExistence type="predicted"/>
<keyword evidence="1" id="KW-0472">Membrane</keyword>
<dbReference type="RefSeq" id="WP_149424951.1">
    <property type="nucleotide sequence ID" value="NZ_CP022579.1"/>
</dbReference>
<dbReference type="Proteomes" id="UP000323671">
    <property type="component" value="Chromosome"/>
</dbReference>
<reference evidence="2 3" key="1">
    <citation type="submission" date="2017-07" db="EMBL/GenBank/DDBJ databases">
        <title>Complete genome sequence of Oryzomicrobium terrae TPP412.</title>
        <authorList>
            <person name="Chiu L.-W."/>
            <person name="Lo K.-J."/>
            <person name="Tsai Y.-M."/>
            <person name="Lin S.-S."/>
            <person name="Kuo C.-H."/>
            <person name="Liu C.-T."/>
        </authorList>
    </citation>
    <scope>NUCLEOTIDE SEQUENCE [LARGE SCALE GENOMIC DNA]</scope>
    <source>
        <strain evidence="2 3">TPP412</strain>
    </source>
</reference>
<organism evidence="2 3">
    <name type="scientific">Oryzomicrobium terrae</name>
    <dbReference type="NCBI Taxonomy" id="1735038"/>
    <lineage>
        <taxon>Bacteria</taxon>
        <taxon>Pseudomonadati</taxon>
        <taxon>Pseudomonadota</taxon>
        <taxon>Betaproteobacteria</taxon>
        <taxon>Rhodocyclales</taxon>
        <taxon>Rhodocyclaceae</taxon>
        <taxon>Oryzomicrobium</taxon>
    </lineage>
</organism>
<accession>A0A5C1E7U1</accession>
<protein>
    <submittedName>
        <fullName evidence="2">Type IV pilus assembly protein PilW</fullName>
    </submittedName>
</protein>